<dbReference type="SMART" id="SM00852">
    <property type="entry name" value="MoCF_biosynth"/>
    <property type="match status" value="1"/>
</dbReference>
<dbReference type="PANTHER" id="PTHR10192:SF5">
    <property type="entry name" value="GEPHYRIN"/>
    <property type="match status" value="1"/>
</dbReference>
<sequence length="391" mass="40245">MIPVDEALGHVFDLIAPLPVEEVPLAEAAGRVLARPVAARRSQPPFAASAMDGYAIREDDARPGAALRVEGEAAAGAGWTGTVAPGQAVRIFTGAPLPEGADRVVIQEDVTREGDRIVLGTGFDHGTNIRAAGGDFREGEPLSAPRRLGPADVALAAAMNLPALPVHRRPEVALIATGDELVMPGDTPGPDQIVAANGFGLKALIEAEGGIARLLPIARDSEASLRSVFALAEGADLVVTIGGASVGDHDIVGKVAADLGMAPAFYKVAMRPGKPVMAGRLSAAAMIGLPGNPVSAMVCGHIFLRPALRAFQGLPKAPLPTARAPLAAVVEANGPRTHYLRARLTPDGLLPFDRQDSALLTVLAEADALLIRPAGDGPHPAGTLAEYLTLR</sequence>
<name>A0A0D6B3X9_RHOSU</name>
<dbReference type="InterPro" id="IPR005110">
    <property type="entry name" value="MoeA_linker/N"/>
</dbReference>
<keyword evidence="4 6" id="KW-0501">Molybdenum cofactor biosynthesis</keyword>
<dbReference type="eggNOG" id="COG0303">
    <property type="taxonomic scope" value="Bacteria"/>
</dbReference>
<proteinExistence type="inferred from homology"/>
<dbReference type="GO" id="GO:0005829">
    <property type="term" value="C:cytosol"/>
    <property type="evidence" value="ECO:0007669"/>
    <property type="project" value="TreeGrafter"/>
</dbReference>
<evidence type="ECO:0000256" key="3">
    <source>
        <dbReference type="ARBA" id="ARBA00010763"/>
    </source>
</evidence>
<protein>
    <recommendedName>
        <fullName evidence="6">Molybdopterin molybdenumtransferase</fullName>
        <ecNumber evidence="6">2.10.1.1</ecNumber>
    </recommendedName>
</protein>
<dbReference type="Proteomes" id="UP000064912">
    <property type="component" value="Chromosome"/>
</dbReference>
<dbReference type="GO" id="GO:0006777">
    <property type="term" value="P:Mo-molybdopterin cofactor biosynthetic process"/>
    <property type="evidence" value="ECO:0007669"/>
    <property type="project" value="UniProtKB-UniRule"/>
</dbReference>
<dbReference type="AlphaFoldDB" id="A0A0D6B3X9"/>
<dbReference type="InterPro" id="IPR036425">
    <property type="entry name" value="MoaB/Mog-like_dom_sf"/>
</dbReference>
<dbReference type="SUPFAM" id="SSF63867">
    <property type="entry name" value="MoeA C-terminal domain-like"/>
    <property type="match status" value="1"/>
</dbReference>
<dbReference type="EMBL" id="AP014800">
    <property type="protein sequence ID" value="BAQ69575.1"/>
    <property type="molecule type" value="Genomic_DNA"/>
</dbReference>
<reference evidence="8 9" key="1">
    <citation type="submission" date="2015-02" db="EMBL/GenBank/DDBJ databases">
        <title>Genome sequene of Rhodovulum sulfidophilum DSM 2351.</title>
        <authorList>
            <person name="Nagao N."/>
        </authorList>
    </citation>
    <scope>NUCLEOTIDE SEQUENCE [LARGE SCALE GENOMIC DNA]</scope>
    <source>
        <strain evidence="8 9">DSM 2351</strain>
    </source>
</reference>
<dbReference type="GO" id="GO:0046872">
    <property type="term" value="F:metal ion binding"/>
    <property type="evidence" value="ECO:0007669"/>
    <property type="project" value="UniProtKB-UniRule"/>
</dbReference>
<keyword evidence="6" id="KW-0479">Metal-binding</keyword>
<dbReference type="Gene3D" id="2.170.190.11">
    <property type="entry name" value="Molybdopterin biosynthesis moea protein, domain 3"/>
    <property type="match status" value="1"/>
</dbReference>
<keyword evidence="6" id="KW-0500">Molybdenum</keyword>
<dbReference type="InterPro" id="IPR038987">
    <property type="entry name" value="MoeA-like"/>
</dbReference>
<dbReference type="CDD" id="cd00887">
    <property type="entry name" value="MoeA"/>
    <property type="match status" value="1"/>
</dbReference>
<dbReference type="Gene3D" id="3.40.980.10">
    <property type="entry name" value="MoaB/Mog-like domain"/>
    <property type="match status" value="1"/>
</dbReference>
<evidence type="ECO:0000256" key="4">
    <source>
        <dbReference type="ARBA" id="ARBA00023150"/>
    </source>
</evidence>
<comment type="function">
    <text evidence="1 6">Catalyzes the insertion of molybdate into adenylated molybdopterin with the concomitant release of AMP.</text>
</comment>
<evidence type="ECO:0000259" key="7">
    <source>
        <dbReference type="SMART" id="SM00852"/>
    </source>
</evidence>
<dbReference type="InterPro" id="IPR036135">
    <property type="entry name" value="MoeA_linker/N_sf"/>
</dbReference>
<dbReference type="PANTHER" id="PTHR10192">
    <property type="entry name" value="MOLYBDOPTERIN BIOSYNTHESIS PROTEIN"/>
    <property type="match status" value="1"/>
</dbReference>
<dbReference type="KEGG" id="rsu:NHU_02424"/>
<accession>A0A0D6B3X9</accession>
<dbReference type="Gene3D" id="3.90.105.10">
    <property type="entry name" value="Molybdopterin biosynthesis moea protein, domain 2"/>
    <property type="match status" value="1"/>
</dbReference>
<gene>
    <name evidence="8" type="ORF">NHU_02424</name>
</gene>
<organism evidence="8 9">
    <name type="scientific">Rhodovulum sulfidophilum</name>
    <name type="common">Rhodobacter sulfidophilus</name>
    <dbReference type="NCBI Taxonomy" id="35806"/>
    <lineage>
        <taxon>Bacteria</taxon>
        <taxon>Pseudomonadati</taxon>
        <taxon>Pseudomonadota</taxon>
        <taxon>Alphaproteobacteria</taxon>
        <taxon>Rhodobacterales</taxon>
        <taxon>Paracoccaceae</taxon>
        <taxon>Rhodovulum</taxon>
    </lineage>
</organism>
<dbReference type="GO" id="GO:0061599">
    <property type="term" value="F:molybdopterin molybdotransferase activity"/>
    <property type="evidence" value="ECO:0007669"/>
    <property type="project" value="UniProtKB-UniRule"/>
</dbReference>
<dbReference type="InterPro" id="IPR005111">
    <property type="entry name" value="MoeA_C_domain_IV"/>
</dbReference>
<evidence type="ECO:0000256" key="5">
    <source>
        <dbReference type="ARBA" id="ARBA00047317"/>
    </source>
</evidence>
<dbReference type="EC" id="2.10.1.1" evidence="6"/>
<comment type="pathway">
    <text evidence="2 6">Cofactor biosynthesis; molybdopterin biosynthesis.</text>
</comment>
<evidence type="ECO:0000256" key="6">
    <source>
        <dbReference type="RuleBase" id="RU365090"/>
    </source>
</evidence>
<evidence type="ECO:0000256" key="1">
    <source>
        <dbReference type="ARBA" id="ARBA00002901"/>
    </source>
</evidence>
<dbReference type="PATRIC" id="fig|35806.4.peg.2500"/>
<dbReference type="InterPro" id="IPR036688">
    <property type="entry name" value="MoeA_C_domain_IV_sf"/>
</dbReference>
<comment type="similarity">
    <text evidence="3 6">Belongs to the MoeA family.</text>
</comment>
<keyword evidence="6" id="KW-0460">Magnesium</keyword>
<dbReference type="UniPathway" id="UPA00344"/>
<dbReference type="Gene3D" id="2.40.340.10">
    <property type="entry name" value="MoeA, C-terminal, domain IV"/>
    <property type="match status" value="1"/>
</dbReference>
<dbReference type="InterPro" id="IPR001453">
    <property type="entry name" value="MoaB/Mog_dom"/>
</dbReference>
<feature type="domain" description="MoaB/Mog" evidence="7">
    <location>
        <begin position="173"/>
        <end position="310"/>
    </location>
</feature>
<dbReference type="SUPFAM" id="SSF63882">
    <property type="entry name" value="MoeA N-terminal region -like"/>
    <property type="match status" value="1"/>
</dbReference>
<keyword evidence="6" id="KW-0808">Transferase</keyword>
<dbReference type="Pfam" id="PF03454">
    <property type="entry name" value="MoeA_C"/>
    <property type="match status" value="1"/>
</dbReference>
<dbReference type="Pfam" id="PF00994">
    <property type="entry name" value="MoCF_biosynth"/>
    <property type="match status" value="1"/>
</dbReference>
<evidence type="ECO:0000256" key="2">
    <source>
        <dbReference type="ARBA" id="ARBA00005046"/>
    </source>
</evidence>
<comment type="cofactor">
    <cofactor evidence="6">
        <name>Mg(2+)</name>
        <dbReference type="ChEBI" id="CHEBI:18420"/>
    </cofactor>
</comment>
<comment type="catalytic activity">
    <reaction evidence="5">
        <text>adenylyl-molybdopterin + molybdate = Mo-molybdopterin + AMP + H(+)</text>
        <dbReference type="Rhea" id="RHEA:35047"/>
        <dbReference type="ChEBI" id="CHEBI:15378"/>
        <dbReference type="ChEBI" id="CHEBI:36264"/>
        <dbReference type="ChEBI" id="CHEBI:62727"/>
        <dbReference type="ChEBI" id="CHEBI:71302"/>
        <dbReference type="ChEBI" id="CHEBI:456215"/>
        <dbReference type="EC" id="2.10.1.1"/>
    </reaction>
</comment>
<dbReference type="NCBIfam" id="NF045515">
    <property type="entry name" value="Glp_gephyrin"/>
    <property type="match status" value="1"/>
</dbReference>
<dbReference type="Pfam" id="PF03453">
    <property type="entry name" value="MoeA_N"/>
    <property type="match status" value="1"/>
</dbReference>
<evidence type="ECO:0000313" key="9">
    <source>
        <dbReference type="Proteomes" id="UP000064912"/>
    </source>
</evidence>
<dbReference type="SUPFAM" id="SSF53218">
    <property type="entry name" value="Molybdenum cofactor biosynthesis proteins"/>
    <property type="match status" value="1"/>
</dbReference>
<evidence type="ECO:0000313" key="8">
    <source>
        <dbReference type="EMBL" id="BAQ69575.1"/>
    </source>
</evidence>